<dbReference type="Pfam" id="PF02458">
    <property type="entry name" value="Transferase"/>
    <property type="match status" value="1"/>
</dbReference>
<evidence type="ECO:0000256" key="2">
    <source>
        <dbReference type="ARBA" id="ARBA00022679"/>
    </source>
</evidence>
<name>A0A251V9W5_HELAN</name>
<dbReference type="EMBL" id="MNCJ02000318">
    <property type="protein sequence ID" value="KAF5815491.1"/>
    <property type="molecule type" value="Genomic_DNA"/>
</dbReference>
<evidence type="ECO:0000313" key="6">
    <source>
        <dbReference type="Proteomes" id="UP000215914"/>
    </source>
</evidence>
<dbReference type="AlphaFoldDB" id="A0A251V9W5"/>
<sequence>MLQDFLPSEISKAGGIHDPLLSVKVTCFNCDGVAIGMCISHKFVDMATFCTFINNWATRSRKTGNELEFAKYSPLFALADRFPKPDQQHNEELVVSSLLVNDSVMQVFSSKGHAITKLREKNMSEDSIIKHRPSKVQHIVALLWKAFIDIDKANGQTKTSFVCQAVNLRNVTVPKAPENFCGNFITLANAQTEVSEGDNMVDLHFLVKLLHDSTNKTKSGYARALSHYEKDYEFLSMGFSEPLKTINGNDDANMYTFSSWCKFLLYTVDFGWGKPVWRSTNMKFPQTVVMMDGEESDGVEAWVSLEKKKKCVS</sequence>
<dbReference type="Gene3D" id="3.30.559.10">
    <property type="entry name" value="Chloramphenicol acetyltransferase-like domain"/>
    <property type="match status" value="2"/>
</dbReference>
<dbReference type="Proteomes" id="UP000215914">
    <property type="component" value="Chromosome 3"/>
</dbReference>
<dbReference type="EMBL" id="CM007892">
    <property type="protein sequence ID" value="OTG31946.1"/>
    <property type="molecule type" value="Genomic_DNA"/>
</dbReference>
<evidence type="ECO:0000256" key="1">
    <source>
        <dbReference type="ARBA" id="ARBA00009861"/>
    </source>
</evidence>
<dbReference type="STRING" id="4232.A0A251V9W5"/>
<evidence type="ECO:0000313" key="4">
    <source>
        <dbReference type="EMBL" id="KAF5815491.1"/>
    </source>
</evidence>
<reference evidence="4" key="3">
    <citation type="submission" date="2020-06" db="EMBL/GenBank/DDBJ databases">
        <title>Helianthus annuus Genome sequencing and assembly Release 2.</title>
        <authorList>
            <person name="Gouzy J."/>
            <person name="Langlade N."/>
            <person name="Munos S."/>
        </authorList>
    </citation>
    <scope>NUCLEOTIDE SEQUENCE</scope>
    <source>
        <tissue evidence="4">Leaves</tissue>
    </source>
</reference>
<dbReference type="GO" id="GO:0016746">
    <property type="term" value="F:acyltransferase activity"/>
    <property type="evidence" value="ECO:0007669"/>
    <property type="project" value="UniProtKB-KW"/>
</dbReference>
<reference evidence="4 6" key="1">
    <citation type="journal article" date="2017" name="Nature">
        <title>The sunflower genome provides insights into oil metabolism, flowering and Asterid evolution.</title>
        <authorList>
            <person name="Badouin H."/>
            <person name="Gouzy J."/>
            <person name="Grassa C.J."/>
            <person name="Murat F."/>
            <person name="Staton S.E."/>
            <person name="Cottret L."/>
            <person name="Lelandais-Briere C."/>
            <person name="Owens G.L."/>
            <person name="Carrere S."/>
            <person name="Mayjonade B."/>
            <person name="Legrand L."/>
            <person name="Gill N."/>
            <person name="Kane N.C."/>
            <person name="Bowers J.E."/>
            <person name="Hubner S."/>
            <person name="Bellec A."/>
            <person name="Berard A."/>
            <person name="Berges H."/>
            <person name="Blanchet N."/>
            <person name="Boniface M.C."/>
            <person name="Brunel D."/>
            <person name="Catrice O."/>
            <person name="Chaidir N."/>
            <person name="Claudel C."/>
            <person name="Donnadieu C."/>
            <person name="Faraut T."/>
            <person name="Fievet G."/>
            <person name="Helmstetter N."/>
            <person name="King M."/>
            <person name="Knapp S.J."/>
            <person name="Lai Z."/>
            <person name="Le Paslier M.C."/>
            <person name="Lippi Y."/>
            <person name="Lorenzon L."/>
            <person name="Mandel J.R."/>
            <person name="Marage G."/>
            <person name="Marchand G."/>
            <person name="Marquand E."/>
            <person name="Bret-Mestries E."/>
            <person name="Morien E."/>
            <person name="Nambeesan S."/>
            <person name="Nguyen T."/>
            <person name="Pegot-Espagnet P."/>
            <person name="Pouilly N."/>
            <person name="Raftis F."/>
            <person name="Sallet E."/>
            <person name="Schiex T."/>
            <person name="Thomas J."/>
            <person name="Vandecasteele C."/>
            <person name="Vares D."/>
            <person name="Vear F."/>
            <person name="Vautrin S."/>
            <person name="Crespi M."/>
            <person name="Mangin B."/>
            <person name="Burke J.M."/>
            <person name="Salse J."/>
            <person name="Munos S."/>
            <person name="Vincourt P."/>
            <person name="Rieseberg L.H."/>
            <person name="Langlade N.B."/>
        </authorList>
    </citation>
    <scope>NUCLEOTIDE SEQUENCE [LARGE SCALE GENOMIC DNA]</scope>
    <source>
        <strain evidence="6">cv. SF193</strain>
        <tissue evidence="4">Leaves</tissue>
    </source>
</reference>
<dbReference type="Gramene" id="mRNA:HanXRQr2_Chr03g0123681">
    <property type="protein sequence ID" value="CDS:HanXRQr2_Chr03g0123681.1"/>
    <property type="gene ID" value="HanXRQr2_Chr03g0123681"/>
</dbReference>
<protein>
    <submittedName>
        <fullName evidence="4 5">Transferase</fullName>
        <ecNumber evidence="4">2.3.1.-</ecNumber>
    </submittedName>
</protein>
<organism evidence="5 6">
    <name type="scientific">Helianthus annuus</name>
    <name type="common">Common sunflower</name>
    <dbReference type="NCBI Taxonomy" id="4232"/>
    <lineage>
        <taxon>Eukaryota</taxon>
        <taxon>Viridiplantae</taxon>
        <taxon>Streptophyta</taxon>
        <taxon>Embryophyta</taxon>
        <taxon>Tracheophyta</taxon>
        <taxon>Spermatophyta</taxon>
        <taxon>Magnoliopsida</taxon>
        <taxon>eudicotyledons</taxon>
        <taxon>Gunneridae</taxon>
        <taxon>Pentapetalae</taxon>
        <taxon>asterids</taxon>
        <taxon>campanulids</taxon>
        <taxon>Asterales</taxon>
        <taxon>Asteraceae</taxon>
        <taxon>Asteroideae</taxon>
        <taxon>Heliantheae alliance</taxon>
        <taxon>Heliantheae</taxon>
        <taxon>Helianthus</taxon>
    </lineage>
</organism>
<dbReference type="PANTHER" id="PTHR31623:SF124">
    <property type="entry name" value="VINORINE SYNTHASE-RELATED"/>
    <property type="match status" value="1"/>
</dbReference>
<reference evidence="5" key="2">
    <citation type="submission" date="2017-02" db="EMBL/GenBank/DDBJ databases">
        <title>Sunflower complete genome.</title>
        <authorList>
            <person name="Langlade N."/>
            <person name="Munos S."/>
        </authorList>
    </citation>
    <scope>NUCLEOTIDE SEQUENCE [LARGE SCALE GENOMIC DNA]</scope>
    <source>
        <tissue evidence="5">Leaves</tissue>
    </source>
</reference>
<proteinExistence type="inferred from homology"/>
<accession>A0A251V9W5</accession>
<gene>
    <name evidence="5" type="ORF">HannXRQ_Chr03g0081251</name>
    <name evidence="4" type="ORF">HanXRQr2_Chr03g0123681</name>
</gene>
<keyword evidence="2 5" id="KW-0808">Transferase</keyword>
<dbReference type="PANTHER" id="PTHR31623">
    <property type="entry name" value="F21J9.9"/>
    <property type="match status" value="1"/>
</dbReference>
<evidence type="ECO:0000313" key="5">
    <source>
        <dbReference type="EMBL" id="OTG31946.1"/>
    </source>
</evidence>
<dbReference type="EC" id="2.3.1.-" evidence="4"/>
<keyword evidence="6" id="KW-1185">Reference proteome</keyword>
<comment type="similarity">
    <text evidence="1">Belongs to the plant acyltransferase family.</text>
</comment>
<dbReference type="InterPro" id="IPR023213">
    <property type="entry name" value="CAT-like_dom_sf"/>
</dbReference>
<evidence type="ECO:0000256" key="3">
    <source>
        <dbReference type="ARBA" id="ARBA00023315"/>
    </source>
</evidence>
<keyword evidence="3 4" id="KW-0012">Acyltransferase</keyword>
<dbReference type="InParanoid" id="A0A251V9W5"/>